<dbReference type="EMBL" id="VTWU01000007">
    <property type="protein sequence ID" value="KAA9327184.1"/>
    <property type="molecule type" value="Genomic_DNA"/>
</dbReference>
<evidence type="ECO:0000313" key="2">
    <source>
        <dbReference type="EMBL" id="KAA9327184.1"/>
    </source>
</evidence>
<keyword evidence="3" id="KW-1185">Reference proteome</keyword>
<dbReference type="AlphaFoldDB" id="A0AA88JZQ0"/>
<name>A0AA88JZQ0_9BACT</name>
<dbReference type="Proteomes" id="UP000326380">
    <property type="component" value="Unassembled WGS sequence"/>
</dbReference>
<protein>
    <submittedName>
        <fullName evidence="2">T9SS type A sorting domain-containing protein</fullName>
    </submittedName>
</protein>
<feature type="domain" description="Secretion system C-terminal sorting" evidence="1">
    <location>
        <begin position="1051"/>
        <end position="1120"/>
    </location>
</feature>
<dbReference type="Gene3D" id="2.60.40.10">
    <property type="entry name" value="Immunoglobulins"/>
    <property type="match status" value="1"/>
</dbReference>
<dbReference type="InterPro" id="IPR013783">
    <property type="entry name" value="Ig-like_fold"/>
</dbReference>
<dbReference type="InterPro" id="IPR026444">
    <property type="entry name" value="Secre_tail"/>
</dbReference>
<comment type="caution">
    <text evidence="2">The sequence shown here is derived from an EMBL/GenBank/DDBJ whole genome shotgun (WGS) entry which is preliminary data.</text>
</comment>
<organism evidence="2 3">
    <name type="scientific">Hymenobacter busanensis</name>
    <dbReference type="NCBI Taxonomy" id="2607656"/>
    <lineage>
        <taxon>Bacteria</taxon>
        <taxon>Pseudomonadati</taxon>
        <taxon>Bacteroidota</taxon>
        <taxon>Cytophagia</taxon>
        <taxon>Cytophagales</taxon>
        <taxon>Hymenobacteraceae</taxon>
        <taxon>Hymenobacter</taxon>
    </lineage>
</organism>
<reference evidence="2 3" key="1">
    <citation type="submission" date="2019-09" db="EMBL/GenBank/DDBJ databases">
        <title>Genome sequence of Hymenobacter sp. M3.</title>
        <authorList>
            <person name="Srinivasan S."/>
        </authorList>
    </citation>
    <scope>NUCLEOTIDE SEQUENCE [LARGE SCALE GENOMIC DNA]</scope>
    <source>
        <strain evidence="2 3">M3</strain>
    </source>
</reference>
<sequence>MKNAYKIAPRQAGWSRLCAMLAIFLLLPFGTWAQRFTETMGTTATEGQSPANYDAQGGFDNDAFAFTGSADMSVTNPSPGSGSVNVVFNPTFNNATPPAATNTLFSITDINAATITNAQVTFRLYQPAGAPTPGAVNGPFRLQYGTSTDGTTYAYTSLAYTFTGGTVDASGGRWGTAVASLPAGFSTQFAAIRFLRTAASAPATATAFNVYRVDDVVLSGTVPANITVNPDQRIFPNTEVNQVSSTLSTTVSAQGLTQNLVITAPAGFQIRTGANAFGTTVTLTPTADGTINATQLDIRFAPTAVANYNDFISLVSAGATTRNVQVVGQGTAAQPVLQTSASSLPDFGNVQVGAASSPQSFTVSGQNLGTNNITVSAPTGFQIRTGANAFSNGPITIAPTNGTVSNVQVDVRFVPVATGATSGNVQVATSGATTRNVFVSGTGTPAPTGPNITANPTTLNFGTVTNSGSSQTLTFTASGTNLQDPLVLTPSANVQIRNASAGGAFTSSPISLTPNGSGFVGATTIEVQLIATVPSPSFSGSVTLTSTNAPTQTVSITASNPSNQTSDITVSGALLREFSTSPGVPSAVQSFNISATNLLQDLTLQAPQYYQIALSPTGFPASATGNTIVLPRIGGTGSTAGDVAFTTIYVRYFPPTAQIDRGVFLTASSAPARTQFVSLNGSSAPEIELRDPFVQVRNQVKGTVSGPQAQSLRIRGARLSSTVTVRVPNDAISPLNPSGTPQFQISTSPTGPFGYSVTITPNPTNDSITSDTRLYIRYAPTRVGLAAADLTFESSNFNNGTPFSLNPNSTVRGNSIDVEPTVQSQATVQFSADRTSALITFLIPGNPEASGYGENRLVIASTTRQALDQAADFPQDGVPYDSGNERYGFGSQINGNFVVFAGSAGQVTVTNLNPNLNYYFFGFEYNNDQVQAAENYKVPNLPLIQPPLPVNLVSFVAKANKGRVYLDWVTAQEQNNRGFEVLRSRDGRNFSSIAFKEGRGTTASRSAYSHVDNTPVTGTSFYRLKQIDTDGKETLSPIQTVVIGEGAQLALFPNPVETTLNIVVSDVAADATVTVLDLLGRTVLNQPLPADGQLNLSSLKPGTYVVNVVSGGQKLTRKVVKR</sequence>
<proteinExistence type="predicted"/>
<evidence type="ECO:0000313" key="3">
    <source>
        <dbReference type="Proteomes" id="UP000326380"/>
    </source>
</evidence>
<accession>A0AA88JZQ0</accession>
<evidence type="ECO:0000259" key="1">
    <source>
        <dbReference type="Pfam" id="PF18962"/>
    </source>
</evidence>
<dbReference type="Pfam" id="PF18962">
    <property type="entry name" value="Por_Secre_tail"/>
    <property type="match status" value="1"/>
</dbReference>
<dbReference type="NCBIfam" id="TIGR04183">
    <property type="entry name" value="Por_Secre_tail"/>
    <property type="match status" value="1"/>
</dbReference>
<gene>
    <name evidence="2" type="ORF">F0P96_18275</name>
</gene>